<dbReference type="InterPro" id="IPR050925">
    <property type="entry name" value="Rhomboid_protease_S54"/>
</dbReference>
<dbReference type="PANTHER" id="PTHR43731:SF14">
    <property type="entry name" value="PRESENILIN-ASSOCIATED RHOMBOID-LIKE PROTEIN, MITOCHONDRIAL"/>
    <property type="match status" value="1"/>
</dbReference>
<dbReference type="GO" id="GO:0008233">
    <property type="term" value="F:peptidase activity"/>
    <property type="evidence" value="ECO:0007669"/>
    <property type="project" value="UniProtKB-KW"/>
</dbReference>
<evidence type="ECO:0000256" key="3">
    <source>
        <dbReference type="ARBA" id="ARBA00022692"/>
    </source>
</evidence>
<comment type="subcellular location">
    <subcellularLocation>
        <location evidence="1">Membrane</location>
        <topology evidence="1">Multi-pass membrane protein</topology>
    </subcellularLocation>
</comment>
<dbReference type="GO" id="GO:0006508">
    <property type="term" value="P:proteolysis"/>
    <property type="evidence" value="ECO:0007669"/>
    <property type="project" value="UniProtKB-KW"/>
</dbReference>
<organism evidence="10 11">
    <name type="scientific">Salinibacillus aidingensis</name>
    <dbReference type="NCBI Taxonomy" id="237684"/>
    <lineage>
        <taxon>Bacteria</taxon>
        <taxon>Bacillati</taxon>
        <taxon>Bacillota</taxon>
        <taxon>Bacilli</taxon>
        <taxon>Bacillales</taxon>
        <taxon>Bacillaceae</taxon>
        <taxon>Salinibacillus</taxon>
    </lineage>
</organism>
<feature type="transmembrane region" description="Helical" evidence="8">
    <location>
        <begin position="230"/>
        <end position="257"/>
    </location>
</feature>
<keyword evidence="10" id="KW-0645">Protease</keyword>
<feature type="transmembrane region" description="Helical" evidence="8">
    <location>
        <begin position="293"/>
        <end position="311"/>
    </location>
</feature>
<dbReference type="InterPro" id="IPR019734">
    <property type="entry name" value="TPR_rpt"/>
</dbReference>
<dbReference type="InterPro" id="IPR011990">
    <property type="entry name" value="TPR-like_helical_dom_sf"/>
</dbReference>
<accession>A0ABN1ARN4</accession>
<keyword evidence="4" id="KW-0378">Hydrolase</keyword>
<dbReference type="InterPro" id="IPR022764">
    <property type="entry name" value="Peptidase_S54_rhomboid_dom"/>
</dbReference>
<proteinExistence type="inferred from homology"/>
<evidence type="ECO:0000256" key="6">
    <source>
        <dbReference type="ARBA" id="ARBA00023136"/>
    </source>
</evidence>
<evidence type="ECO:0000259" key="9">
    <source>
        <dbReference type="Pfam" id="PF01694"/>
    </source>
</evidence>
<keyword evidence="7" id="KW-0802">TPR repeat</keyword>
<gene>
    <name evidence="10" type="primary">yqgP</name>
    <name evidence="10" type="ORF">GCM10008986_04100</name>
</gene>
<keyword evidence="11" id="KW-1185">Reference proteome</keyword>
<dbReference type="SMART" id="SM00028">
    <property type="entry name" value="TPR"/>
    <property type="match status" value="2"/>
</dbReference>
<sequence>MYIHDEYYFWRIAQQLMMKHQFELLQANEQTHEIWFHKTIDKKTVVVRLFLQNFDWANHLKRDITSVLGRVKNIQSSLRKKEVIIHNLYISELEPVDDWEFLKKPMQLKDKKGLIIHTYYLDEQNRMEELNRFFTGINAESPEVILPEDEETTVNQIQEIKRQMMNNHRQQQKEIASLFNHGKPVLTYLLLVINVLVFFFLEMQPGGSQNTQNLIEWGAKFNPYMVEGEWWRILSSMFLHIGFAHIIMNMLALYYLGNTVERMYGSLKFFLIYFLAGIFGGLASFAFNDSVAAGASGAIFGLFGALLYFGFEHKKLFFQTMGTNLLFIIGLNIAMGLSVPGIDNGAHMGGLAGGFLAAALVQMPERRRTMIRIASFIVYVTVASGLLIYGAERTNASTNPQTAIIKASEYFENEKYEKVIEVLDPVIENGETSNEILYFNRANAHYLLNHLEQARKDFESAIQINPELANAHFNLALVYSDLEQYDKAREHAGKAASLKPNNQDFQNLKDRLGEFRNSLN</sequence>
<keyword evidence="6 8" id="KW-0472">Membrane</keyword>
<name>A0ABN1ARN4_9BACI</name>
<dbReference type="Proteomes" id="UP001500880">
    <property type="component" value="Unassembled WGS sequence"/>
</dbReference>
<dbReference type="SUPFAM" id="SSF144091">
    <property type="entry name" value="Rhomboid-like"/>
    <property type="match status" value="1"/>
</dbReference>
<dbReference type="PANTHER" id="PTHR43731">
    <property type="entry name" value="RHOMBOID PROTEASE"/>
    <property type="match status" value="1"/>
</dbReference>
<evidence type="ECO:0000256" key="7">
    <source>
        <dbReference type="PROSITE-ProRule" id="PRU00339"/>
    </source>
</evidence>
<dbReference type="SUPFAM" id="SSF48452">
    <property type="entry name" value="TPR-like"/>
    <property type="match status" value="1"/>
</dbReference>
<comment type="caution">
    <text evidence="10">The sequence shown here is derived from an EMBL/GenBank/DDBJ whole genome shotgun (WGS) entry which is preliminary data.</text>
</comment>
<evidence type="ECO:0000256" key="1">
    <source>
        <dbReference type="ARBA" id="ARBA00004141"/>
    </source>
</evidence>
<dbReference type="EMBL" id="BAAADO010000001">
    <property type="protein sequence ID" value="GAA0482415.1"/>
    <property type="molecule type" value="Genomic_DNA"/>
</dbReference>
<keyword evidence="3 8" id="KW-0812">Transmembrane</keyword>
<feature type="transmembrane region" description="Helical" evidence="8">
    <location>
        <begin position="269"/>
        <end position="287"/>
    </location>
</feature>
<feature type="transmembrane region" description="Helical" evidence="8">
    <location>
        <begin position="323"/>
        <end position="339"/>
    </location>
</feature>
<evidence type="ECO:0000313" key="10">
    <source>
        <dbReference type="EMBL" id="GAA0482415.1"/>
    </source>
</evidence>
<reference evidence="10 11" key="1">
    <citation type="journal article" date="2019" name="Int. J. Syst. Evol. Microbiol.">
        <title>The Global Catalogue of Microorganisms (GCM) 10K type strain sequencing project: providing services to taxonomists for standard genome sequencing and annotation.</title>
        <authorList>
            <consortium name="The Broad Institute Genomics Platform"/>
            <consortium name="The Broad Institute Genome Sequencing Center for Infectious Disease"/>
            <person name="Wu L."/>
            <person name="Ma J."/>
        </authorList>
    </citation>
    <scope>NUCLEOTIDE SEQUENCE [LARGE SCALE GENOMIC DNA]</scope>
    <source>
        <strain evidence="10 11">JCM 12389</strain>
    </source>
</reference>
<dbReference type="Gene3D" id="1.20.1540.10">
    <property type="entry name" value="Rhomboid-like"/>
    <property type="match status" value="1"/>
</dbReference>
<dbReference type="InterPro" id="IPR035952">
    <property type="entry name" value="Rhomboid-like_sf"/>
</dbReference>
<dbReference type="RefSeq" id="WP_343836993.1">
    <property type="nucleotide sequence ID" value="NZ_BAAADO010000001.1"/>
</dbReference>
<evidence type="ECO:0000256" key="8">
    <source>
        <dbReference type="SAM" id="Phobius"/>
    </source>
</evidence>
<comment type="similarity">
    <text evidence="2">Belongs to the peptidase S54 family.</text>
</comment>
<dbReference type="Pfam" id="PF13414">
    <property type="entry name" value="TPR_11"/>
    <property type="match status" value="1"/>
</dbReference>
<protein>
    <submittedName>
        <fullName evidence="10">Rhomboid protease YqgP</fullName>
    </submittedName>
</protein>
<dbReference type="PROSITE" id="PS50005">
    <property type="entry name" value="TPR"/>
    <property type="match status" value="2"/>
</dbReference>
<keyword evidence="5 8" id="KW-1133">Transmembrane helix</keyword>
<feature type="repeat" description="TPR" evidence="7">
    <location>
        <begin position="469"/>
        <end position="502"/>
    </location>
</feature>
<evidence type="ECO:0000256" key="2">
    <source>
        <dbReference type="ARBA" id="ARBA00009045"/>
    </source>
</evidence>
<dbReference type="Pfam" id="PF01694">
    <property type="entry name" value="Rhomboid"/>
    <property type="match status" value="1"/>
</dbReference>
<evidence type="ECO:0000256" key="5">
    <source>
        <dbReference type="ARBA" id="ARBA00022989"/>
    </source>
</evidence>
<feature type="domain" description="Peptidase S54 rhomboid" evidence="9">
    <location>
        <begin position="228"/>
        <end position="361"/>
    </location>
</feature>
<evidence type="ECO:0000256" key="4">
    <source>
        <dbReference type="ARBA" id="ARBA00022801"/>
    </source>
</evidence>
<dbReference type="Gene3D" id="1.25.40.10">
    <property type="entry name" value="Tetratricopeptide repeat domain"/>
    <property type="match status" value="1"/>
</dbReference>
<feature type="repeat" description="TPR" evidence="7">
    <location>
        <begin position="435"/>
        <end position="468"/>
    </location>
</feature>
<feature type="transmembrane region" description="Helical" evidence="8">
    <location>
        <begin position="185"/>
        <end position="201"/>
    </location>
</feature>
<evidence type="ECO:0000313" key="11">
    <source>
        <dbReference type="Proteomes" id="UP001500880"/>
    </source>
</evidence>
<feature type="transmembrane region" description="Helical" evidence="8">
    <location>
        <begin position="373"/>
        <end position="391"/>
    </location>
</feature>